<dbReference type="OrthoDB" id="1291858at2759"/>
<dbReference type="InterPro" id="IPR057854">
    <property type="entry name" value="TPR_WDR11"/>
</dbReference>
<proteinExistence type="predicted"/>
<name>A0A5N5SMM3_9CRUS</name>
<evidence type="ECO:0000313" key="3">
    <source>
        <dbReference type="EMBL" id="KAB7494849.1"/>
    </source>
</evidence>
<dbReference type="InterPro" id="IPR036322">
    <property type="entry name" value="WD40_repeat_dom_sf"/>
</dbReference>
<dbReference type="InterPro" id="IPR039694">
    <property type="entry name" value="WDR11"/>
</dbReference>
<comment type="caution">
    <text evidence="3">The sequence shown here is derived from an EMBL/GenBank/DDBJ whole genome shotgun (WGS) entry which is preliminary data.</text>
</comment>
<dbReference type="PANTHER" id="PTHR14593:SF5">
    <property type="entry name" value="WD REPEAT-CONTAINING PROTEIN 11"/>
    <property type="match status" value="1"/>
</dbReference>
<dbReference type="SUPFAM" id="SSF50978">
    <property type="entry name" value="WD40 repeat-like"/>
    <property type="match status" value="1"/>
</dbReference>
<dbReference type="EMBL" id="SEYY01023455">
    <property type="protein sequence ID" value="KAB7494849.1"/>
    <property type="molecule type" value="Genomic_DNA"/>
</dbReference>
<reference evidence="3 4" key="1">
    <citation type="journal article" date="2019" name="PLoS Biol.">
        <title>Sex chromosomes control vertical transmission of feminizing Wolbachia symbionts in an isopod.</title>
        <authorList>
            <person name="Becking T."/>
            <person name="Chebbi M.A."/>
            <person name="Giraud I."/>
            <person name="Moumen B."/>
            <person name="Laverre T."/>
            <person name="Caubet Y."/>
            <person name="Peccoud J."/>
            <person name="Gilbert C."/>
            <person name="Cordaux R."/>
        </authorList>
    </citation>
    <scope>NUCLEOTIDE SEQUENCE [LARGE SCALE GENOMIC DNA]</scope>
    <source>
        <strain evidence="3">ANa2</strain>
        <tissue evidence="3">Whole body excluding digestive tract and cuticle</tissue>
    </source>
</reference>
<keyword evidence="4" id="KW-1185">Reference proteome</keyword>
<dbReference type="Pfam" id="PF23752">
    <property type="entry name" value="Beta-prop_WDR11_2nd"/>
    <property type="match status" value="1"/>
</dbReference>
<evidence type="ECO:0000259" key="1">
    <source>
        <dbReference type="Pfam" id="PF23752"/>
    </source>
</evidence>
<gene>
    <name evidence="3" type="primary">WDR11</name>
    <name evidence="3" type="ORF">Anas_09269</name>
</gene>
<organism evidence="3 4">
    <name type="scientific">Armadillidium nasatum</name>
    <dbReference type="NCBI Taxonomy" id="96803"/>
    <lineage>
        <taxon>Eukaryota</taxon>
        <taxon>Metazoa</taxon>
        <taxon>Ecdysozoa</taxon>
        <taxon>Arthropoda</taxon>
        <taxon>Crustacea</taxon>
        <taxon>Multicrustacea</taxon>
        <taxon>Malacostraca</taxon>
        <taxon>Eumalacostraca</taxon>
        <taxon>Peracarida</taxon>
        <taxon>Isopoda</taxon>
        <taxon>Oniscidea</taxon>
        <taxon>Crinocheta</taxon>
        <taxon>Armadillidiidae</taxon>
        <taxon>Armadillidium</taxon>
    </lineage>
</organism>
<dbReference type="GO" id="GO:0005737">
    <property type="term" value="C:cytoplasm"/>
    <property type="evidence" value="ECO:0007669"/>
    <property type="project" value="TreeGrafter"/>
</dbReference>
<protein>
    <submittedName>
        <fullName evidence="3">WD repeat-containing protein 11</fullName>
    </submittedName>
</protein>
<dbReference type="Pfam" id="PF23753">
    <property type="entry name" value="TPR_WDR11"/>
    <property type="match status" value="1"/>
</dbReference>
<sequence>MYDRKCYSEALRLSKSNRPCGFVVNPVTEFHLALVLGDGRIVFKQLNSHSYSVGGNISNSLQTKAHDLDSFSPSHPQEFNLNIKDNYFSTESKLESSHMMPVIGIEWTSLSSFLSFGNQPLTNSQGRFRNELFHTDTKTGYSITLRANKTEESPIEMIKVSYLKQYFIVVLKEDPFELWDCRTLCPLRTMPRKFPRVSALEWSPATHIKSRKDSSSFDWREKSIIKENLVFTDLDGHLYRFSVEGNVIKDGNKNPTDPQMSSITCIARKSNDIVLSDSDGMLAILDLKSKTSRHVNTHRGSIRKMRFAPGKDNMKLLVLYADGVDIWDIREVTLVSQMKSPKTVMKVLDIDWGASDRPVLATVDGCIRILDIQLKSSCSPINLYFTKDNVVSPYLITSEAAFNLRTLLIHQPWKTKFSLSFSEEDGFTRDQINDISLWLSRLPPEVFNYLESCNSVSHRALITAYLFGDEGELKFWSVVSYYLTMLSRENNLISLGNEDNVASKDGSSSFNPFKLMAPSLDTAFYHLCGNSIYKCHELSKLIIHESKEISGTLREDLGRKLAIVGERDRAVRLLLDAGPSYPDCLRACLLAATHHSTQATSTIKLVATNLIAAGSIWEGIELLCIIGKAVDACRYLQSYGLWDDSIWLAKCVLSQCEANDIIRRWASHLITSGKKDLGINALISIGELPTALEYLVQQHHHQRAALLLEAAKEFNILNEVNPVTKEMDVDATHSPLSSILSSLPQNIYRKYILYLFGFGNRQAVLHFCSQLGSLGKELLQELESL</sequence>
<dbReference type="Proteomes" id="UP000326759">
    <property type="component" value="Unassembled WGS sequence"/>
</dbReference>
<accession>A0A5N5SMM3</accession>
<evidence type="ECO:0000313" key="4">
    <source>
        <dbReference type="Proteomes" id="UP000326759"/>
    </source>
</evidence>
<feature type="domain" description="WDR11 TPR" evidence="2">
    <location>
        <begin position="561"/>
        <end position="721"/>
    </location>
</feature>
<dbReference type="InterPro" id="IPR057853">
    <property type="entry name" value="Beta-prop_WDR11_2nd"/>
</dbReference>
<evidence type="ECO:0000259" key="2">
    <source>
        <dbReference type="Pfam" id="PF23753"/>
    </source>
</evidence>
<dbReference type="PANTHER" id="PTHR14593">
    <property type="entry name" value="WD REPEAT-CONTAINING PROTEIN 11"/>
    <property type="match status" value="1"/>
</dbReference>
<dbReference type="AlphaFoldDB" id="A0A5N5SMM3"/>
<feature type="domain" description="WDR11 second beta-propeller" evidence="1">
    <location>
        <begin position="95"/>
        <end position="373"/>
    </location>
</feature>
<dbReference type="InterPro" id="IPR015943">
    <property type="entry name" value="WD40/YVTN_repeat-like_dom_sf"/>
</dbReference>
<dbReference type="Gene3D" id="2.130.10.10">
    <property type="entry name" value="YVTN repeat-like/Quinoprotein amine dehydrogenase"/>
    <property type="match status" value="1"/>
</dbReference>